<dbReference type="KEGG" id="prf:PeribacterA2_0547"/>
<evidence type="ECO:0000313" key="13">
    <source>
        <dbReference type="Proteomes" id="UP000069135"/>
    </source>
</evidence>
<protein>
    <submittedName>
        <fullName evidence="12">UDP-N-acetylmuramate--alanine ligase</fullName>
    </submittedName>
</protein>
<accession>A0A0S1SI33</accession>
<dbReference type="GO" id="GO:0016881">
    <property type="term" value="F:acid-amino acid ligase activity"/>
    <property type="evidence" value="ECO:0007669"/>
    <property type="project" value="InterPro"/>
</dbReference>
<dbReference type="STRING" id="1735162.PeribacterB2_0546"/>
<dbReference type="Pfam" id="PF02875">
    <property type="entry name" value="Mur_ligase_C"/>
    <property type="match status" value="1"/>
</dbReference>
<evidence type="ECO:0000256" key="2">
    <source>
        <dbReference type="ARBA" id="ARBA00022618"/>
    </source>
</evidence>
<dbReference type="InterPro" id="IPR050061">
    <property type="entry name" value="MurCDEF_pg_biosynth"/>
</dbReference>
<feature type="domain" description="Mur ligase C-terminal" evidence="10">
    <location>
        <begin position="280"/>
        <end position="414"/>
    </location>
</feature>
<keyword evidence="1 12" id="KW-0436">Ligase</keyword>
<evidence type="ECO:0000259" key="9">
    <source>
        <dbReference type="Pfam" id="PF01225"/>
    </source>
</evidence>
<accession>A0A0S1SMP7</accession>
<proteinExistence type="predicted"/>
<dbReference type="Pfam" id="PF01225">
    <property type="entry name" value="Mur_ligase"/>
    <property type="match status" value="1"/>
</dbReference>
<accession>A0A0S1SHL6</accession>
<dbReference type="GO" id="GO:0051301">
    <property type="term" value="P:cell division"/>
    <property type="evidence" value="ECO:0007669"/>
    <property type="project" value="UniProtKB-KW"/>
</dbReference>
<dbReference type="Gene3D" id="3.90.190.20">
    <property type="entry name" value="Mur ligase, C-terminal domain"/>
    <property type="match status" value="1"/>
</dbReference>
<keyword evidence="5" id="KW-0133">Cell shape</keyword>
<dbReference type="SUPFAM" id="SSF53244">
    <property type="entry name" value="MurD-like peptide ligases, peptide-binding domain"/>
    <property type="match status" value="1"/>
</dbReference>
<gene>
    <name evidence="12" type="ORF">PeribacterD1_0547</name>
</gene>
<accession>A0A0S1SY67</accession>
<dbReference type="GO" id="GO:0005524">
    <property type="term" value="F:ATP binding"/>
    <property type="evidence" value="ECO:0007669"/>
    <property type="project" value="UniProtKB-KW"/>
</dbReference>
<keyword evidence="7" id="KW-0131">Cell cycle</keyword>
<evidence type="ECO:0000256" key="5">
    <source>
        <dbReference type="ARBA" id="ARBA00022960"/>
    </source>
</evidence>
<evidence type="ECO:0000313" key="12">
    <source>
        <dbReference type="EMBL" id="ALM13233.1"/>
    </source>
</evidence>
<reference evidence="13" key="1">
    <citation type="submission" date="2015-10" db="EMBL/GenBank/DDBJ databases">
        <title>Analysis of five complete genome sequences for members of the class Peribacteria in the recently recognized Peregrinibacteria bacterial phylum.</title>
        <authorList>
            <person name="Anantharaman K."/>
            <person name="Brown C.T."/>
            <person name="Burstein D."/>
            <person name="Castelle C.J."/>
            <person name="Probst A.J."/>
            <person name="Thomas B.C."/>
            <person name="Williams K.H."/>
            <person name="Banfield J.F."/>
        </authorList>
    </citation>
    <scope>NUCLEOTIDE SEQUENCE [LARGE SCALE GENOMIC DNA]</scope>
</reference>
<dbReference type="PATRIC" id="fig|1735161.3.peg.534"/>
<evidence type="ECO:0000259" key="10">
    <source>
        <dbReference type="Pfam" id="PF02875"/>
    </source>
</evidence>
<dbReference type="GO" id="GO:0009252">
    <property type="term" value="P:peptidoglycan biosynthetic process"/>
    <property type="evidence" value="ECO:0007669"/>
    <property type="project" value="UniProtKB-KW"/>
</dbReference>
<dbReference type="InterPro" id="IPR004101">
    <property type="entry name" value="Mur_ligase_C"/>
</dbReference>
<dbReference type="SUPFAM" id="SSF51984">
    <property type="entry name" value="MurCD N-terminal domain"/>
    <property type="match status" value="1"/>
</dbReference>
<evidence type="ECO:0000256" key="4">
    <source>
        <dbReference type="ARBA" id="ARBA00022840"/>
    </source>
</evidence>
<dbReference type="InterPro" id="IPR036615">
    <property type="entry name" value="Mur_ligase_C_dom_sf"/>
</dbReference>
<dbReference type="SUPFAM" id="SSF53623">
    <property type="entry name" value="MurD-like peptide ligases, catalytic domain"/>
    <property type="match status" value="1"/>
</dbReference>
<evidence type="ECO:0000256" key="3">
    <source>
        <dbReference type="ARBA" id="ARBA00022741"/>
    </source>
</evidence>
<name>A0A0S1SI33_9BACT</name>
<dbReference type="GO" id="GO:0008360">
    <property type="term" value="P:regulation of cell shape"/>
    <property type="evidence" value="ECO:0007669"/>
    <property type="project" value="UniProtKB-KW"/>
</dbReference>
<dbReference type="AlphaFoldDB" id="A0A0S1SI33"/>
<keyword evidence="8" id="KW-0961">Cell wall biogenesis/degradation</keyword>
<reference evidence="12 13" key="2">
    <citation type="journal article" date="2016" name="PeerJ">
        <title>Analysis of five complete genome sequences for members of the class Peribacteria in the recently recognized Peregrinibacteria bacterial phylum.</title>
        <authorList>
            <person name="Anantharaman K."/>
            <person name="Brown C.T."/>
            <person name="Burstein D."/>
            <person name="Castelle C.J."/>
            <person name="Probst A.J."/>
            <person name="Thomas B.C."/>
            <person name="Williams K.H."/>
            <person name="Banfield J.F."/>
        </authorList>
    </citation>
    <scope>NUCLEOTIDE SEQUENCE [LARGE SCALE GENOMIC DNA]</scope>
    <source>
        <strain evidence="12">RIFOXYD1_FULL_PER-ii_59_16</strain>
    </source>
</reference>
<dbReference type="Pfam" id="PF08245">
    <property type="entry name" value="Mur_ligase_M"/>
    <property type="match status" value="1"/>
</dbReference>
<dbReference type="InterPro" id="IPR013221">
    <property type="entry name" value="Mur_ligase_cen"/>
</dbReference>
<keyword evidence="3" id="KW-0547">Nucleotide-binding</keyword>
<dbReference type="InterPro" id="IPR036565">
    <property type="entry name" value="Mur-like_cat_sf"/>
</dbReference>
<evidence type="ECO:0000256" key="8">
    <source>
        <dbReference type="ARBA" id="ARBA00023316"/>
    </source>
</evidence>
<feature type="domain" description="Mur ligase N-terminal catalytic" evidence="9">
    <location>
        <begin position="3"/>
        <end position="101"/>
    </location>
</feature>
<feature type="domain" description="Mur ligase central" evidence="11">
    <location>
        <begin position="106"/>
        <end position="222"/>
    </location>
</feature>
<dbReference type="InterPro" id="IPR000713">
    <property type="entry name" value="Mur_ligase_N"/>
</dbReference>
<dbReference type="Gene3D" id="3.40.50.720">
    <property type="entry name" value="NAD(P)-binding Rossmann-like Domain"/>
    <property type="match status" value="1"/>
</dbReference>
<keyword evidence="6" id="KW-0573">Peptidoglycan synthesis</keyword>
<dbReference type="EMBL" id="CP013065">
    <property type="protein sequence ID" value="ALM13233.1"/>
    <property type="molecule type" value="Genomic_DNA"/>
</dbReference>
<keyword evidence="2" id="KW-0132">Cell division</keyword>
<dbReference type="Proteomes" id="UP000069135">
    <property type="component" value="Chromosome"/>
</dbReference>
<evidence type="ECO:0000256" key="1">
    <source>
        <dbReference type="ARBA" id="ARBA00022598"/>
    </source>
</evidence>
<dbReference type="PANTHER" id="PTHR43445">
    <property type="entry name" value="UDP-N-ACETYLMURAMATE--L-ALANINE LIGASE-RELATED"/>
    <property type="match status" value="1"/>
</dbReference>
<dbReference type="GO" id="GO:0071555">
    <property type="term" value="P:cell wall organization"/>
    <property type="evidence" value="ECO:0007669"/>
    <property type="project" value="UniProtKB-KW"/>
</dbReference>
<evidence type="ECO:0000259" key="11">
    <source>
        <dbReference type="Pfam" id="PF08245"/>
    </source>
</evidence>
<accession>A0A0S1SRT1</accession>
<dbReference type="Gene3D" id="3.40.1190.10">
    <property type="entry name" value="Mur-like, catalytic domain"/>
    <property type="match status" value="1"/>
</dbReference>
<dbReference type="PANTHER" id="PTHR43445:SF3">
    <property type="entry name" value="UDP-N-ACETYLMURAMATE--L-ALANINE LIGASE"/>
    <property type="match status" value="1"/>
</dbReference>
<organism evidence="12 13">
    <name type="scientific">Candidatus Peribacter riflensis</name>
    <dbReference type="NCBI Taxonomy" id="1735162"/>
    <lineage>
        <taxon>Bacteria</taxon>
        <taxon>Candidatus Peregrinibacteriota</taxon>
        <taxon>Candidatus Peribacteria</taxon>
        <taxon>Candidatus Peribacterales</taxon>
        <taxon>Candidatus Peribacteraceae</taxon>
        <taxon>Candidatus Peribacter</taxon>
    </lineage>
</organism>
<keyword evidence="4" id="KW-0067">ATP-binding</keyword>
<sequence length="426" mass="46770">MKIYCSGIGGIGLSAYAAYQKSRGHDVLGSDRADSAIVRDLRGQGITVSLKQDGSAVPDDLDLFVYSEAVPEGSPERVRAAALGVKQQSYFQALGDLSRGQRVIAVAGTHGKSSTTAMAARVLIEAGLDPSVIVGTKLRELNGRNWRNGGSDLFLVEACEYRRSFHFLSPSFILLTNADGDHFDYYRSQQEYEQAFVDFVKRLPPDGPVITHGQDAVCTAIVAHGARRLIDADVLPLPALSTPGLHMQQNAQLVLALAEELQLKREQMLASLAGYAGCWRRMEVRGETKEGVTVIDDYGHHPTEIRATLQALLQAYPGRRLVVVFQPHTHDRTLKLYEAFTRAFEGASVVIIPTIYDVRRSMDSGMVDVERFVSAIGQESHVEALYGRSLEETATLLTQMVLRPRDVLLTLGAGDITELAEKMIER</sequence>
<evidence type="ECO:0000256" key="6">
    <source>
        <dbReference type="ARBA" id="ARBA00022984"/>
    </source>
</evidence>
<evidence type="ECO:0000256" key="7">
    <source>
        <dbReference type="ARBA" id="ARBA00023306"/>
    </source>
</evidence>